<dbReference type="InterPro" id="IPR016161">
    <property type="entry name" value="Ald_DH/histidinol_DH"/>
</dbReference>
<dbReference type="GO" id="GO:0006574">
    <property type="term" value="P:L-valine catabolic process"/>
    <property type="evidence" value="ECO:0007669"/>
    <property type="project" value="TreeGrafter"/>
</dbReference>
<dbReference type="EMBL" id="CP055306">
    <property type="protein sequence ID" value="QLB39622.1"/>
    <property type="molecule type" value="Genomic_DNA"/>
</dbReference>
<dbReference type="NCBIfam" id="TIGR01722">
    <property type="entry name" value="MMSDH"/>
    <property type="match status" value="1"/>
</dbReference>
<dbReference type="Gene3D" id="3.40.309.10">
    <property type="entry name" value="Aldehyde Dehydrogenase, Chain A, domain 2"/>
    <property type="match status" value="1"/>
</dbReference>
<dbReference type="InterPro" id="IPR016162">
    <property type="entry name" value="Ald_DH_N"/>
</dbReference>
<sequence>MSQFVQNFINGATVESQSQRITSVFNPATGEETKKVKLSTATEVDLAIAAADVAFKSWSQQSPLRRARILFKFKELLEVNFDELARLISAEHGKVYSDAIGELTRGLEVVEFATGIPHLQKGEFSANAGRGIDIHSIQQPLGVVAGITPFNFPAMVPMWMFPVALACGNTFVLKPSEKDPSVSIRLAELLKEAGLPDGVFNVVQGDKEAVDILLTDPRIQAVSFVGSTAIAQYIYEKGSANGKRVQALGGAKNHALIMPDADVQNTVNALLGAAFGAAGERCMALSVAVIVGNELADKIVEELIPKVKALKIGAGLLPEGQTENDMGPVISKEHKAKIEGYIDQGVAQGAKLCVDGRGYKVSGHENGYFVGGTLFDNVTPEMTIWKEEIFGPVLSVVRVKDYAEGMAIINSHQYGNGSAIFTADGDSARQFTQDVQAGMVGVNIPIPVPMAFHCFGGWKASIFGPLNVYGTDGVRFYTRMKTITTRWPDSSVRSQAAFNFPTL</sequence>
<keyword evidence="3" id="KW-0520">NAD</keyword>
<dbReference type="InterPro" id="IPR010061">
    <property type="entry name" value="MeMal-semiAld_DH"/>
</dbReference>
<evidence type="ECO:0000313" key="7">
    <source>
        <dbReference type="Proteomes" id="UP000509660"/>
    </source>
</evidence>
<evidence type="ECO:0000256" key="1">
    <source>
        <dbReference type="ARBA" id="ARBA00013048"/>
    </source>
</evidence>
<proteinExistence type="predicted"/>
<evidence type="ECO:0000313" key="8">
    <source>
        <dbReference type="Proteomes" id="UP000509784"/>
    </source>
</evidence>
<keyword evidence="7" id="KW-1185">Reference proteome</keyword>
<dbReference type="Pfam" id="PF00171">
    <property type="entry name" value="Aldedh"/>
    <property type="match status" value="1"/>
</dbReference>
<dbReference type="EC" id="1.2.1.27" evidence="1"/>
<dbReference type="AlphaFoldDB" id="A0A857EMS5"/>
<dbReference type="PANTHER" id="PTHR43866">
    <property type="entry name" value="MALONATE-SEMIALDEHYDE DEHYDROGENASE"/>
    <property type="match status" value="1"/>
</dbReference>
<organism evidence="5 7">
    <name type="scientific">Mannheimia pernigra</name>
    <dbReference type="NCBI Taxonomy" id="111844"/>
    <lineage>
        <taxon>Bacteria</taxon>
        <taxon>Pseudomonadati</taxon>
        <taxon>Pseudomonadota</taxon>
        <taxon>Gammaproteobacteria</taxon>
        <taxon>Pasteurellales</taxon>
        <taxon>Pasteurellaceae</taxon>
        <taxon>Mannheimia</taxon>
    </lineage>
</organism>
<evidence type="ECO:0000256" key="3">
    <source>
        <dbReference type="ARBA" id="ARBA00023027"/>
    </source>
</evidence>
<dbReference type="Proteomes" id="UP000509660">
    <property type="component" value="Chromosome"/>
</dbReference>
<dbReference type="EMBL" id="CP055305">
    <property type="protein sequence ID" value="QLB41883.1"/>
    <property type="molecule type" value="Genomic_DNA"/>
</dbReference>
<dbReference type="CDD" id="cd07085">
    <property type="entry name" value="ALDH_F6_MMSDH"/>
    <property type="match status" value="1"/>
</dbReference>
<evidence type="ECO:0000313" key="5">
    <source>
        <dbReference type="EMBL" id="QLB39622.1"/>
    </source>
</evidence>
<feature type="domain" description="Aldehyde dehydrogenase" evidence="4">
    <location>
        <begin position="14"/>
        <end position="483"/>
    </location>
</feature>
<dbReference type="PROSITE" id="PS00070">
    <property type="entry name" value="ALDEHYDE_DEHYDR_CYS"/>
    <property type="match status" value="1"/>
</dbReference>
<accession>A0A7D5DZS8</accession>
<gene>
    <name evidence="5" type="ORF">HV559_01295</name>
    <name evidence="6" type="ORF">HV560_03070</name>
</gene>
<dbReference type="InterPro" id="IPR016163">
    <property type="entry name" value="Ald_DH_C"/>
</dbReference>
<dbReference type="InterPro" id="IPR016160">
    <property type="entry name" value="Ald_DH_CS_CYS"/>
</dbReference>
<dbReference type="InterPro" id="IPR015590">
    <property type="entry name" value="Aldehyde_DH_dom"/>
</dbReference>
<dbReference type="SUPFAM" id="SSF53720">
    <property type="entry name" value="ALDH-like"/>
    <property type="match status" value="1"/>
</dbReference>
<evidence type="ECO:0000256" key="2">
    <source>
        <dbReference type="ARBA" id="ARBA00023002"/>
    </source>
</evidence>
<accession>A0A857EMS5</accession>
<dbReference type="PANTHER" id="PTHR43866:SF4">
    <property type="entry name" value="MALONATE-SEMIALDEHYDE DEHYDROGENASE"/>
    <property type="match status" value="1"/>
</dbReference>
<dbReference type="KEGG" id="mpeg:HV560_03070"/>
<dbReference type="FunFam" id="3.40.309.10:FF:000002">
    <property type="entry name" value="Methylmalonate-semialdehyde dehydrogenase (Acylating)"/>
    <property type="match status" value="1"/>
</dbReference>
<evidence type="ECO:0000313" key="6">
    <source>
        <dbReference type="EMBL" id="QLB41883.1"/>
    </source>
</evidence>
<reference evidence="7 8" key="1">
    <citation type="submission" date="2020-06" db="EMBL/GenBank/DDBJ databases">
        <title>Mannheimia pernigra sp. nov. isolated from bovine respiratory tract.</title>
        <authorList>
            <person name="Kuhnert P."/>
            <person name="Akarsu-Egger H."/>
        </authorList>
    </citation>
    <scope>NUCLEOTIDE SEQUENCE [LARGE SCALE GENOMIC DNA]</scope>
    <source>
        <strain evidence="6 8">17CN0883</strain>
        <strain evidence="5 7">BNO311</strain>
    </source>
</reference>
<dbReference type="Gene3D" id="3.40.605.10">
    <property type="entry name" value="Aldehyde Dehydrogenase, Chain A, domain 1"/>
    <property type="match status" value="1"/>
</dbReference>
<dbReference type="RefSeq" id="WP_159628925.1">
    <property type="nucleotide sequence ID" value="NZ_CP046531.1"/>
</dbReference>
<dbReference type="FunFam" id="3.40.605.10:FF:000003">
    <property type="entry name" value="Methylmalonate-semialdehyde dehydrogenase [acylating]"/>
    <property type="match status" value="1"/>
</dbReference>
<evidence type="ECO:0000259" key="4">
    <source>
        <dbReference type="Pfam" id="PF00171"/>
    </source>
</evidence>
<dbReference type="GO" id="GO:0004491">
    <property type="term" value="F:methylmalonate-semialdehyde dehydrogenase (acylating, NAD) activity"/>
    <property type="evidence" value="ECO:0007669"/>
    <property type="project" value="UniProtKB-EC"/>
</dbReference>
<keyword evidence="2" id="KW-0560">Oxidoreductase</keyword>
<dbReference type="GO" id="GO:0006210">
    <property type="term" value="P:thymine catabolic process"/>
    <property type="evidence" value="ECO:0007669"/>
    <property type="project" value="TreeGrafter"/>
</dbReference>
<dbReference type="Proteomes" id="UP000509784">
    <property type="component" value="Chromosome"/>
</dbReference>
<name>A0A857EMS5_9PAST</name>
<protein>
    <recommendedName>
        <fullName evidence="1">methylmalonate-semialdehyde dehydrogenase (CoA acylating)</fullName>
        <ecNumber evidence="1">1.2.1.27</ecNumber>
    </recommendedName>
</protein>